<keyword evidence="1" id="KW-0915">Sodium</keyword>
<feature type="transmembrane region" description="Helical" evidence="1">
    <location>
        <begin position="335"/>
        <end position="355"/>
    </location>
</feature>
<feature type="transmembrane region" description="Helical" evidence="1">
    <location>
        <begin position="399"/>
        <end position="423"/>
    </location>
</feature>
<keyword evidence="1" id="KW-0406">Ion transport</keyword>
<feature type="transmembrane region" description="Helical" evidence="1">
    <location>
        <begin position="245"/>
        <end position="263"/>
    </location>
</feature>
<dbReference type="AlphaFoldDB" id="A0A556QEL8"/>
<feature type="transmembrane region" description="Helical" evidence="1">
    <location>
        <begin position="41"/>
        <end position="60"/>
    </location>
</feature>
<comment type="function">
    <text evidence="1">Catalyzes the sodium-dependent transport of glutamate.</text>
</comment>
<comment type="similarity">
    <text evidence="1">Belongs to the glutamate:Na(+) symporter (ESS) (TC 2.A.27) family.</text>
</comment>
<feature type="transmembrane region" description="Helical" evidence="1">
    <location>
        <begin position="148"/>
        <end position="170"/>
    </location>
</feature>
<dbReference type="InterPro" id="IPR004445">
    <property type="entry name" value="GltS"/>
</dbReference>
<evidence type="ECO:0000313" key="3">
    <source>
        <dbReference type="Proteomes" id="UP000315648"/>
    </source>
</evidence>
<dbReference type="GO" id="GO:0005886">
    <property type="term" value="C:plasma membrane"/>
    <property type="evidence" value="ECO:0007669"/>
    <property type="project" value="UniProtKB-SubCell"/>
</dbReference>
<feature type="transmembrane region" description="Helical" evidence="1">
    <location>
        <begin position="182"/>
        <end position="204"/>
    </location>
</feature>
<dbReference type="PANTHER" id="PTHR36178:SF1">
    <property type="entry name" value="SODIUM_GLUTAMATE SYMPORTER"/>
    <property type="match status" value="1"/>
</dbReference>
<dbReference type="Pfam" id="PF03616">
    <property type="entry name" value="Glt_symporter"/>
    <property type="match status" value="2"/>
</dbReference>
<dbReference type="PANTHER" id="PTHR36178">
    <property type="entry name" value="SLR0625 PROTEIN"/>
    <property type="match status" value="1"/>
</dbReference>
<feature type="transmembrane region" description="Helical" evidence="1">
    <location>
        <begin position="121"/>
        <end position="141"/>
    </location>
</feature>
<gene>
    <name evidence="2" type="ORF">FPL22_16910</name>
</gene>
<dbReference type="RefSeq" id="WP_144354220.1">
    <property type="nucleotide sequence ID" value="NZ_CBCRVV010000010.1"/>
</dbReference>
<dbReference type="GO" id="GO:0015501">
    <property type="term" value="F:glutamate:sodium symporter activity"/>
    <property type="evidence" value="ECO:0007669"/>
    <property type="project" value="UniProtKB-UniRule"/>
</dbReference>
<accession>A0A556QEL8</accession>
<keyword evidence="1" id="KW-0813">Transport</keyword>
<reference evidence="2 3" key="1">
    <citation type="submission" date="2019-07" db="EMBL/GenBank/DDBJ databases">
        <title>Description of 53C-WASEF.</title>
        <authorList>
            <person name="Pitt A."/>
            <person name="Hahn M.W."/>
        </authorList>
    </citation>
    <scope>NUCLEOTIDE SEQUENCE [LARGE SCALE GENOMIC DNA]</scope>
    <source>
        <strain evidence="2 3">53C-WASEF</strain>
    </source>
</reference>
<dbReference type="EMBL" id="VMBG01000004">
    <property type="protein sequence ID" value="TSJ75078.1"/>
    <property type="molecule type" value="Genomic_DNA"/>
</dbReference>
<protein>
    <recommendedName>
        <fullName evidence="1">Sodium/glutamate symporter</fullName>
    </recommendedName>
</protein>
<keyword evidence="1" id="KW-1133">Transmembrane helix</keyword>
<feature type="transmembrane region" description="Helical" evidence="1">
    <location>
        <begin position="303"/>
        <end position="323"/>
    </location>
</feature>
<keyword evidence="1" id="KW-0472">Membrane</keyword>
<keyword evidence="3" id="KW-1185">Reference proteome</keyword>
<dbReference type="Proteomes" id="UP000315648">
    <property type="component" value="Unassembled WGS sequence"/>
</dbReference>
<keyword evidence="1" id="KW-1003">Cell membrane</keyword>
<feature type="transmembrane region" description="Helical" evidence="1">
    <location>
        <begin position="91"/>
        <end position="109"/>
    </location>
</feature>
<comment type="subcellular location">
    <subcellularLocation>
        <location evidence="1">Cell membrane</location>
        <topology evidence="1">Multi-pass membrane protein</topology>
    </subcellularLocation>
</comment>
<feature type="transmembrane region" description="Helical" evidence="1">
    <location>
        <begin position="269"/>
        <end position="291"/>
    </location>
</feature>
<keyword evidence="1" id="KW-0769">Symport</keyword>
<dbReference type="GO" id="GO:0015813">
    <property type="term" value="P:L-glutamate transmembrane transport"/>
    <property type="evidence" value="ECO:0007669"/>
    <property type="project" value="InterPro"/>
</dbReference>
<dbReference type="OrthoDB" id="4921038at2"/>
<keyword evidence="1" id="KW-0029">Amino-acid transport</keyword>
<dbReference type="HAMAP" id="MF_02062">
    <property type="entry name" value="GltS"/>
    <property type="match status" value="1"/>
</dbReference>
<evidence type="ECO:0000313" key="2">
    <source>
        <dbReference type="EMBL" id="TSJ75078.1"/>
    </source>
</evidence>
<comment type="caution">
    <text evidence="2">The sequence shown here is derived from an EMBL/GenBank/DDBJ whole genome shotgun (WGS) entry which is preliminary data.</text>
</comment>
<proteinExistence type="inferred from homology"/>
<keyword evidence="1" id="KW-0812">Transmembrane</keyword>
<sequence length="427" mass="45185">MPVLTLSPWWLLLCAPPVLLLGEAILRRAPWLRRYNIPEPVVGGLVVGLLVLALKISGVVDIRFTTQVTAAWWTWLVTPEIEWVTRPAKGVNMPLLLGFFTCIGLNATWRVVRQGSWQLPLFLGLATVLAVCQNAIGVVLAKLMAQSPLLGLVCGSLSLTGGHGTALGFAHTLEQSGFASAATLGAAAATFGLVFGSLIGGPVATRLIRKHRLGTVTALEATTGHATEEIGLWPNVKALASLGTVAVRHLVLLAVVIKAGAWLSWAMQLAGVVFPAYMGAMITGVVLRNVIDFSGGNWIDSRVVDLIGALLLGVFLAMAMMGLNLSELAGSAGPMLVILSVQVVFIACFTTWVTYRFMGRDYDAAVMAGGHCGFGLGATPNAVANMDALVRRYGGAPRAFVIVPTVGALLIDLTNSLNITWFLNLLK</sequence>
<keyword evidence="1" id="KW-0739">Sodium transport</keyword>
<organism evidence="2 3">
    <name type="scientific">Rariglobus hedericola</name>
    <dbReference type="NCBI Taxonomy" id="2597822"/>
    <lineage>
        <taxon>Bacteria</taxon>
        <taxon>Pseudomonadati</taxon>
        <taxon>Verrucomicrobiota</taxon>
        <taxon>Opitutia</taxon>
        <taxon>Opitutales</taxon>
        <taxon>Opitutaceae</taxon>
        <taxon>Rariglobus</taxon>
    </lineage>
</organism>
<evidence type="ECO:0000256" key="1">
    <source>
        <dbReference type="HAMAP-Rule" id="MF_02062"/>
    </source>
</evidence>
<name>A0A556QEL8_9BACT</name>